<dbReference type="InterPro" id="IPR001487">
    <property type="entry name" value="Bromodomain"/>
</dbReference>
<comment type="subcellular location">
    <subcellularLocation>
        <location evidence="1">Nucleus</location>
    </subcellularLocation>
</comment>
<reference evidence="10 11" key="1">
    <citation type="journal article" date="2014" name="Genome Biol. Evol.">
        <title>The genome of the myxosporean Thelohanellus kitauei shows adaptations to nutrient acquisition within its fish host.</title>
        <authorList>
            <person name="Yang Y."/>
            <person name="Xiong J."/>
            <person name="Zhou Z."/>
            <person name="Huo F."/>
            <person name="Miao W."/>
            <person name="Ran C."/>
            <person name="Liu Y."/>
            <person name="Zhang J."/>
            <person name="Feng J."/>
            <person name="Wang M."/>
            <person name="Wang M."/>
            <person name="Wang L."/>
            <person name="Yao B."/>
        </authorList>
    </citation>
    <scope>NUCLEOTIDE SEQUENCE [LARGE SCALE GENOMIC DNA]</scope>
    <source>
        <strain evidence="10">Wuqing</strain>
    </source>
</reference>
<evidence type="ECO:0000256" key="7">
    <source>
        <dbReference type="ARBA" id="ARBA00023242"/>
    </source>
</evidence>
<dbReference type="InterPro" id="IPR036427">
    <property type="entry name" value="Bromodomain-like_sf"/>
</dbReference>
<evidence type="ECO:0000256" key="5">
    <source>
        <dbReference type="ARBA" id="ARBA00023117"/>
    </source>
</evidence>
<keyword evidence="7" id="KW-0539">Nucleus</keyword>
<proteinExistence type="predicted"/>
<dbReference type="Proteomes" id="UP000031668">
    <property type="component" value="Unassembled WGS sequence"/>
</dbReference>
<dbReference type="GO" id="GO:0006368">
    <property type="term" value="P:transcription elongation by RNA polymerase II"/>
    <property type="evidence" value="ECO:0007669"/>
    <property type="project" value="TreeGrafter"/>
</dbReference>
<keyword evidence="5 8" id="KW-0103">Bromodomain</keyword>
<evidence type="ECO:0000256" key="2">
    <source>
        <dbReference type="ARBA" id="ARBA00022737"/>
    </source>
</evidence>
<name>A0A0C2IEZ8_THEKT</name>
<evidence type="ECO:0000256" key="6">
    <source>
        <dbReference type="ARBA" id="ARBA00023163"/>
    </source>
</evidence>
<protein>
    <submittedName>
        <fullName evidence="10">Protein polybromo-1</fullName>
    </submittedName>
</protein>
<dbReference type="OrthoDB" id="6021746at2759"/>
<dbReference type="GO" id="GO:0006338">
    <property type="term" value="P:chromatin remodeling"/>
    <property type="evidence" value="ECO:0007669"/>
    <property type="project" value="InterPro"/>
</dbReference>
<evidence type="ECO:0000256" key="3">
    <source>
        <dbReference type="ARBA" id="ARBA00022853"/>
    </source>
</evidence>
<keyword evidence="6" id="KW-0804">Transcription</keyword>
<keyword evidence="11" id="KW-1185">Reference proteome</keyword>
<evidence type="ECO:0000256" key="1">
    <source>
        <dbReference type="ARBA" id="ARBA00004123"/>
    </source>
</evidence>
<dbReference type="PANTHER" id="PTHR16062">
    <property type="entry name" value="SWI/SNF-RELATED"/>
    <property type="match status" value="1"/>
</dbReference>
<keyword evidence="4" id="KW-0805">Transcription regulation</keyword>
<dbReference type="AlphaFoldDB" id="A0A0C2IEZ8"/>
<evidence type="ECO:0000256" key="4">
    <source>
        <dbReference type="ARBA" id="ARBA00023015"/>
    </source>
</evidence>
<gene>
    <name evidence="10" type="ORF">RF11_15402</name>
</gene>
<comment type="caution">
    <text evidence="10">The sequence shown here is derived from an EMBL/GenBank/DDBJ whole genome shotgun (WGS) entry which is preliminary data.</text>
</comment>
<dbReference type="PANTHER" id="PTHR16062:SF19">
    <property type="entry name" value="PROTEIN POLYBROMO-1"/>
    <property type="match status" value="1"/>
</dbReference>
<dbReference type="PROSITE" id="PS50014">
    <property type="entry name" value="BROMODOMAIN_2"/>
    <property type="match status" value="1"/>
</dbReference>
<dbReference type="Pfam" id="PF00439">
    <property type="entry name" value="Bromodomain"/>
    <property type="match status" value="1"/>
</dbReference>
<evidence type="ECO:0000313" key="10">
    <source>
        <dbReference type="EMBL" id="KII63893.1"/>
    </source>
</evidence>
<dbReference type="PRINTS" id="PR00503">
    <property type="entry name" value="BROMODOMAIN"/>
</dbReference>
<feature type="domain" description="Bromo" evidence="9">
    <location>
        <begin position="258"/>
        <end position="326"/>
    </location>
</feature>
<dbReference type="CDD" id="cd04369">
    <property type="entry name" value="Bromodomain"/>
    <property type="match status" value="1"/>
</dbReference>
<keyword evidence="3" id="KW-0156">Chromatin regulator</keyword>
<accession>A0A0C2IEZ8</accession>
<sequence>MDPTTVINNCLDIMNSLLDLKDLDGNIMVLEMERLIYNEPVPIGPVQKRIPRFLNDIHEKVKMPSAKRKRSAVSYNLEYSDENSEYGLKIPSRTVDELLLHDPGNNYHVLELFNFVAGQTDSGGWPVMEFFYRLPIQKGVDIDEGLPRISFSQIRRRLMQKKYPSEKDIYDDLVTMFNYAIEKNSKTTPQYKWARKMMQQLQMFYETMKVRSMGQRNQVYMSHEPLNILESTQKSEDSFKKRAVDIFNRLLNLKDGSETHYLASNYVKLPSPETYPDYYRIISNPIDLSIIKERLEEYKSQRDFASDMGLLIANARAYHKTSSTAYQDTIEIEKFLKAFLTSKIKHYIKIHTQISVQSALPPEPPDPRVQELFDVIHRSNHKNIPLITLARIQKQIQDLGAIDPANTNFDQFFERIMTILQQNIIDSRSSEKTYYVNASINEKPTLALMNHVNNKYHSVSIEIPPSMFFTCKQIVSFMYFMDNEDIYNVSCINCLSLVHSQCGFNIGTREYGRLIDINLIAQAVHQGQYQRIDCFMYDTVELLRRARVSYPVFSEPYIHSTIMFNRLLAMYSNLETKKYHINRIFDWSQFFYFQKIDENSEESQELVTLPALSRELLNNAYNETGEVYNFFEEIFDPSRNSVFSGVEYKSVVYVCGDFVLVLM</sequence>
<evidence type="ECO:0000259" key="9">
    <source>
        <dbReference type="PROSITE" id="PS50014"/>
    </source>
</evidence>
<dbReference type="SMART" id="SM00297">
    <property type="entry name" value="BROMO"/>
    <property type="match status" value="1"/>
</dbReference>
<dbReference type="SUPFAM" id="SSF47370">
    <property type="entry name" value="Bromodomain"/>
    <property type="match status" value="2"/>
</dbReference>
<keyword evidence="2" id="KW-0677">Repeat</keyword>
<dbReference type="GO" id="GO:0016586">
    <property type="term" value="C:RSC-type complex"/>
    <property type="evidence" value="ECO:0007669"/>
    <property type="project" value="InterPro"/>
</dbReference>
<evidence type="ECO:0000313" key="11">
    <source>
        <dbReference type="Proteomes" id="UP000031668"/>
    </source>
</evidence>
<dbReference type="InterPro" id="IPR037382">
    <property type="entry name" value="Rsc/polybromo"/>
</dbReference>
<evidence type="ECO:0000256" key="8">
    <source>
        <dbReference type="PROSITE-ProRule" id="PRU00035"/>
    </source>
</evidence>
<dbReference type="EMBL" id="JWZT01004535">
    <property type="protein sequence ID" value="KII63893.1"/>
    <property type="molecule type" value="Genomic_DNA"/>
</dbReference>
<dbReference type="Gene3D" id="1.20.920.10">
    <property type="entry name" value="Bromodomain-like"/>
    <property type="match status" value="2"/>
</dbReference>
<organism evidence="10 11">
    <name type="scientific">Thelohanellus kitauei</name>
    <name type="common">Myxosporean</name>
    <dbReference type="NCBI Taxonomy" id="669202"/>
    <lineage>
        <taxon>Eukaryota</taxon>
        <taxon>Metazoa</taxon>
        <taxon>Cnidaria</taxon>
        <taxon>Myxozoa</taxon>
        <taxon>Myxosporea</taxon>
        <taxon>Bivalvulida</taxon>
        <taxon>Platysporina</taxon>
        <taxon>Myxobolidae</taxon>
        <taxon>Thelohanellus</taxon>
    </lineage>
</organism>
<dbReference type="GO" id="GO:0003682">
    <property type="term" value="F:chromatin binding"/>
    <property type="evidence" value="ECO:0007669"/>
    <property type="project" value="TreeGrafter"/>
</dbReference>